<organism evidence="9 10">
    <name type="scientific">Slackia faecicanis</name>
    <dbReference type="NCBI Taxonomy" id="255723"/>
    <lineage>
        <taxon>Bacteria</taxon>
        <taxon>Bacillati</taxon>
        <taxon>Actinomycetota</taxon>
        <taxon>Coriobacteriia</taxon>
        <taxon>Eggerthellales</taxon>
        <taxon>Eggerthellaceae</taxon>
        <taxon>Slackia</taxon>
    </lineage>
</organism>
<feature type="transmembrane region" description="Helical" evidence="8">
    <location>
        <begin position="82"/>
        <end position="100"/>
    </location>
</feature>
<dbReference type="InterPro" id="IPR045324">
    <property type="entry name" value="Small_multidrug_res"/>
</dbReference>
<dbReference type="GO" id="GO:0022857">
    <property type="term" value="F:transmembrane transporter activity"/>
    <property type="evidence" value="ECO:0007669"/>
    <property type="project" value="InterPro"/>
</dbReference>
<evidence type="ECO:0000313" key="10">
    <source>
        <dbReference type="Proteomes" id="UP000267368"/>
    </source>
</evidence>
<evidence type="ECO:0000256" key="6">
    <source>
        <dbReference type="ARBA" id="ARBA00023136"/>
    </source>
</evidence>
<keyword evidence="2" id="KW-0813">Transport</keyword>
<dbReference type="Pfam" id="PF00893">
    <property type="entry name" value="Multi_Drug_Res"/>
    <property type="match status" value="1"/>
</dbReference>
<dbReference type="GO" id="GO:0005886">
    <property type="term" value="C:plasma membrane"/>
    <property type="evidence" value="ECO:0007669"/>
    <property type="project" value="UniProtKB-SubCell"/>
</dbReference>
<feature type="transmembrane region" description="Helical" evidence="8">
    <location>
        <begin position="57"/>
        <end position="76"/>
    </location>
</feature>
<evidence type="ECO:0000256" key="7">
    <source>
        <dbReference type="RuleBase" id="RU003942"/>
    </source>
</evidence>
<dbReference type="InterPro" id="IPR000390">
    <property type="entry name" value="Small_drug/metabolite_transptr"/>
</dbReference>
<comment type="caution">
    <text evidence="9">The sequence shown here is derived from an EMBL/GenBank/DDBJ whole genome shotgun (WGS) entry which is preliminary data.</text>
</comment>
<comment type="similarity">
    <text evidence="7">Belongs to the drug/metabolite transporter (DMT) superfamily. Small multidrug resistance (SMR) (TC 2.A.7.1) family.</text>
</comment>
<dbReference type="PANTHER" id="PTHR30561:SF1">
    <property type="entry name" value="MULTIDRUG TRANSPORTER EMRE"/>
    <property type="match status" value="1"/>
</dbReference>
<evidence type="ECO:0000313" key="9">
    <source>
        <dbReference type="EMBL" id="RNL19866.1"/>
    </source>
</evidence>
<evidence type="ECO:0000256" key="8">
    <source>
        <dbReference type="SAM" id="Phobius"/>
    </source>
</evidence>
<evidence type="ECO:0000256" key="3">
    <source>
        <dbReference type="ARBA" id="ARBA00022475"/>
    </source>
</evidence>
<dbReference type="AlphaFoldDB" id="A0A3N0AF88"/>
<keyword evidence="4 7" id="KW-0812">Transmembrane</keyword>
<dbReference type="SUPFAM" id="SSF103481">
    <property type="entry name" value="Multidrug resistance efflux transporter EmrE"/>
    <property type="match status" value="1"/>
</dbReference>
<sequence>MPYVLLSISIVFEVIGTTMMKLSEGFTVLGPSALTIVAYVVSFSIFVIVLKTVPLGLAYGIWGGTGTALTTLIGCLVWNEPFGLFTGLGLGLVVVGIYLMNAGSQEETDKEAAKFNVAA</sequence>
<dbReference type="InterPro" id="IPR037185">
    <property type="entry name" value="EmrE-like"/>
</dbReference>
<protein>
    <submittedName>
        <fullName evidence="9">QacE family quaternary ammonium compound efflux SMR transporter</fullName>
    </submittedName>
</protein>
<feature type="transmembrane region" description="Helical" evidence="8">
    <location>
        <begin position="26"/>
        <end position="50"/>
    </location>
</feature>
<dbReference type="Proteomes" id="UP000267368">
    <property type="component" value="Unassembled WGS sequence"/>
</dbReference>
<dbReference type="OrthoDB" id="3175079at2"/>
<evidence type="ECO:0000256" key="1">
    <source>
        <dbReference type="ARBA" id="ARBA00004651"/>
    </source>
</evidence>
<reference evidence="10" key="1">
    <citation type="submission" date="2018-05" db="EMBL/GenBank/DDBJ databases">
        <title>Genome Sequencing of selected type strains of the family Eggerthellaceae.</title>
        <authorList>
            <person name="Danylec N."/>
            <person name="Stoll D.A."/>
            <person name="Doetsch A."/>
            <person name="Huch M."/>
        </authorList>
    </citation>
    <scope>NUCLEOTIDE SEQUENCE [LARGE SCALE GENOMIC DNA]</scope>
    <source>
        <strain evidence="10">DSM 17537</strain>
    </source>
</reference>
<accession>A0A3N0AF88</accession>
<keyword evidence="3" id="KW-1003">Cell membrane</keyword>
<gene>
    <name evidence="9" type="ORF">DMP07_05740</name>
</gene>
<dbReference type="RefSeq" id="WP_123198187.1">
    <property type="nucleotide sequence ID" value="NZ_QICB01000003.1"/>
</dbReference>
<dbReference type="PANTHER" id="PTHR30561">
    <property type="entry name" value="SMR FAMILY PROTON-DEPENDENT DRUG EFFLUX TRANSPORTER SUGE"/>
    <property type="match status" value="1"/>
</dbReference>
<keyword evidence="5 8" id="KW-1133">Transmembrane helix</keyword>
<keyword evidence="6 8" id="KW-0472">Membrane</keyword>
<proteinExistence type="inferred from homology"/>
<dbReference type="Gene3D" id="1.10.3730.20">
    <property type="match status" value="1"/>
</dbReference>
<comment type="subcellular location">
    <subcellularLocation>
        <location evidence="1 7">Cell membrane</location>
        <topology evidence="1 7">Multi-pass membrane protein</topology>
    </subcellularLocation>
</comment>
<evidence type="ECO:0000256" key="2">
    <source>
        <dbReference type="ARBA" id="ARBA00022448"/>
    </source>
</evidence>
<dbReference type="EMBL" id="QICB01000003">
    <property type="protein sequence ID" value="RNL19866.1"/>
    <property type="molecule type" value="Genomic_DNA"/>
</dbReference>
<evidence type="ECO:0000256" key="4">
    <source>
        <dbReference type="ARBA" id="ARBA00022692"/>
    </source>
</evidence>
<name>A0A3N0AF88_9ACTN</name>
<evidence type="ECO:0000256" key="5">
    <source>
        <dbReference type="ARBA" id="ARBA00022989"/>
    </source>
</evidence>
<keyword evidence="10" id="KW-1185">Reference proteome</keyword>